<keyword evidence="1" id="KW-0472">Membrane</keyword>
<sequence length="160" mass="16515">MKHTSPALLVAIAAFGGVAGFGIQAALAAASLAKLRPEYTFPLSLVIIAALVIVLAVPIRRAVRGSQRQLINPFYATRVVVLAKASSIVGALLAGGALGLLADLVLRGSPNGETFGRILAALAGGIVLLIAGLVAEYLCRVPPHDDDDDRHGGHPERVRS</sequence>
<dbReference type="RefSeq" id="WP_284254161.1">
    <property type="nucleotide sequence ID" value="NZ_BAAAQO010000002.1"/>
</dbReference>
<evidence type="ECO:0000256" key="1">
    <source>
        <dbReference type="SAM" id="Phobius"/>
    </source>
</evidence>
<dbReference type="Proteomes" id="UP001157034">
    <property type="component" value="Unassembled WGS sequence"/>
</dbReference>
<keyword evidence="3" id="KW-1185">Reference proteome</keyword>
<proteinExistence type="predicted"/>
<feature type="transmembrane region" description="Helical" evidence="1">
    <location>
        <begin position="40"/>
        <end position="59"/>
    </location>
</feature>
<gene>
    <name evidence="2" type="ORF">GCM10025881_22110</name>
</gene>
<keyword evidence="1" id="KW-0812">Transmembrane</keyword>
<reference evidence="3" key="1">
    <citation type="journal article" date="2019" name="Int. J. Syst. Evol. Microbiol.">
        <title>The Global Catalogue of Microorganisms (GCM) 10K type strain sequencing project: providing services to taxonomists for standard genome sequencing and annotation.</title>
        <authorList>
            <consortium name="The Broad Institute Genomics Platform"/>
            <consortium name="The Broad Institute Genome Sequencing Center for Infectious Disease"/>
            <person name="Wu L."/>
            <person name="Ma J."/>
        </authorList>
    </citation>
    <scope>NUCLEOTIDE SEQUENCE [LARGE SCALE GENOMIC DNA]</scope>
    <source>
        <strain evidence="3">NBRC 108894</strain>
    </source>
</reference>
<protein>
    <recommendedName>
        <fullName evidence="4">DUF3180 domain-containing protein</fullName>
    </recommendedName>
</protein>
<keyword evidence="1" id="KW-1133">Transmembrane helix</keyword>
<comment type="caution">
    <text evidence="2">The sequence shown here is derived from an EMBL/GenBank/DDBJ whole genome shotgun (WGS) entry which is preliminary data.</text>
</comment>
<name>A0ABQ6K972_9MICO</name>
<organism evidence="2 3">
    <name type="scientific">Pseudolysinimonas kribbensis</name>
    <dbReference type="NCBI Taxonomy" id="433641"/>
    <lineage>
        <taxon>Bacteria</taxon>
        <taxon>Bacillati</taxon>
        <taxon>Actinomycetota</taxon>
        <taxon>Actinomycetes</taxon>
        <taxon>Micrococcales</taxon>
        <taxon>Microbacteriaceae</taxon>
        <taxon>Pseudolysinimonas</taxon>
    </lineage>
</organism>
<evidence type="ECO:0008006" key="4">
    <source>
        <dbReference type="Google" id="ProtNLM"/>
    </source>
</evidence>
<feature type="transmembrane region" description="Helical" evidence="1">
    <location>
        <begin position="79"/>
        <end position="102"/>
    </location>
</feature>
<dbReference type="Pfam" id="PF11377">
    <property type="entry name" value="DUF3180"/>
    <property type="match status" value="1"/>
</dbReference>
<evidence type="ECO:0000313" key="3">
    <source>
        <dbReference type="Proteomes" id="UP001157034"/>
    </source>
</evidence>
<accession>A0ABQ6K972</accession>
<feature type="transmembrane region" description="Helical" evidence="1">
    <location>
        <begin position="114"/>
        <end position="135"/>
    </location>
</feature>
<dbReference type="InterPro" id="IPR021517">
    <property type="entry name" value="DUF3180"/>
</dbReference>
<evidence type="ECO:0000313" key="2">
    <source>
        <dbReference type="EMBL" id="GMA95387.1"/>
    </source>
</evidence>
<dbReference type="EMBL" id="BSVB01000001">
    <property type="protein sequence ID" value="GMA95387.1"/>
    <property type="molecule type" value="Genomic_DNA"/>
</dbReference>